<dbReference type="RefSeq" id="WP_211546302.1">
    <property type="nucleotide sequence ID" value="NZ_JAGTUF010000001.1"/>
</dbReference>
<organism evidence="1 2">
    <name type="scientific">Magnetospirillum sulfuroxidans</name>
    <dbReference type="NCBI Taxonomy" id="611300"/>
    <lineage>
        <taxon>Bacteria</taxon>
        <taxon>Pseudomonadati</taxon>
        <taxon>Pseudomonadota</taxon>
        <taxon>Alphaproteobacteria</taxon>
        <taxon>Rhodospirillales</taxon>
        <taxon>Rhodospirillaceae</taxon>
        <taxon>Magnetospirillum</taxon>
    </lineage>
</organism>
<comment type="caution">
    <text evidence="1">The sequence shown here is derived from an EMBL/GenBank/DDBJ whole genome shotgun (WGS) entry which is preliminary data.</text>
</comment>
<name>A0ABS5I9A7_9PROT</name>
<keyword evidence="2" id="KW-1185">Reference proteome</keyword>
<gene>
    <name evidence="1" type="ORF">KEC16_03860</name>
</gene>
<reference evidence="1 2" key="1">
    <citation type="submission" date="2021-04" db="EMBL/GenBank/DDBJ databases">
        <title>Magnetospirillum sulfuroxidans sp. nov., a facultative chemolithoautotrophic sulfur-oxidizing alphaproteobacterium isolated from freshwater sediment and proposals for Paramagetospirillum gen. nov., and Magnetospirillaceae fam. nov.</title>
        <authorList>
            <person name="Koziaeva V."/>
            <person name="Geelhoed J.S."/>
            <person name="Sorokin D.Y."/>
            <person name="Grouzdev D.S."/>
        </authorList>
    </citation>
    <scope>NUCLEOTIDE SEQUENCE [LARGE SCALE GENOMIC DNA]</scope>
    <source>
        <strain evidence="1 2">J10</strain>
    </source>
</reference>
<accession>A0ABS5I9A7</accession>
<protein>
    <submittedName>
        <fullName evidence="1">Uncharacterized protein</fullName>
    </submittedName>
</protein>
<proteinExistence type="predicted"/>
<dbReference type="Proteomes" id="UP000680714">
    <property type="component" value="Unassembled WGS sequence"/>
</dbReference>
<sequence length="241" mass="26748">MQAAEKIKIIANINSNGGRASTVASRLGISNFVVSSAIDEINNDGIYDIKSGKGGGLELSGGIGDEKESYSHIEKCAEDWMVKNIYGPHGVTGRILRATHDKKLSGKWSTPDFSGLCVHNFQHTKTKRVEIVTFEIKYAPKQFNVSCVYEALAHTRAANYGILFFYDDPLNGKIDADAFDEIKMECLRLGIGMVISQYPCDINCWNYVVPARSFNPDPRRVDAFIEDAFGAADKRWLNNNL</sequence>
<dbReference type="EMBL" id="JAGTUF010000001">
    <property type="protein sequence ID" value="MBR9970846.1"/>
    <property type="molecule type" value="Genomic_DNA"/>
</dbReference>
<evidence type="ECO:0000313" key="1">
    <source>
        <dbReference type="EMBL" id="MBR9970846.1"/>
    </source>
</evidence>
<evidence type="ECO:0000313" key="2">
    <source>
        <dbReference type="Proteomes" id="UP000680714"/>
    </source>
</evidence>